<keyword evidence="1" id="KW-0560">Oxidoreductase</keyword>
<dbReference type="InterPro" id="IPR012349">
    <property type="entry name" value="Split_barrel_FMN-bd"/>
</dbReference>
<dbReference type="GO" id="GO:0070967">
    <property type="term" value="F:coenzyme F420 binding"/>
    <property type="evidence" value="ECO:0007669"/>
    <property type="project" value="TreeGrafter"/>
</dbReference>
<accession>A0A7W3T3G2</accession>
<dbReference type="Pfam" id="PF01243">
    <property type="entry name" value="PNPOx_N"/>
    <property type="match status" value="1"/>
</dbReference>
<gene>
    <name evidence="4" type="ORF">FOE67_12140</name>
</gene>
<evidence type="ECO:0000313" key="5">
    <source>
        <dbReference type="Proteomes" id="UP000530234"/>
    </source>
</evidence>
<dbReference type="GO" id="GO:0005829">
    <property type="term" value="C:cytosol"/>
    <property type="evidence" value="ECO:0007669"/>
    <property type="project" value="TreeGrafter"/>
</dbReference>
<dbReference type="InterPro" id="IPR011576">
    <property type="entry name" value="Pyridox_Oxase_N"/>
</dbReference>
<name>A0A7W3T3G2_9ACTN</name>
<keyword evidence="5" id="KW-1185">Reference proteome</keyword>
<feature type="non-terminal residue" evidence="4">
    <location>
        <position position="152"/>
    </location>
</feature>
<proteinExistence type="predicted"/>
<evidence type="ECO:0000259" key="3">
    <source>
        <dbReference type="Pfam" id="PF01243"/>
    </source>
</evidence>
<sequence length="152" mass="15834">MAASSPVPVTTEPYLRGAEGSPVAWSEALAALAGCDWCWLSTTSRDGAPHTVPILAVVTGGFPHFATGSGTRKTAHLGVEPRCVLAAQAPDLHLVIEGVAERVGDEAMLEAVSLAHLDRHGWETEVRDGALHAPEGAPTAGPPPYPVYRISP</sequence>
<dbReference type="Gene3D" id="2.30.110.10">
    <property type="entry name" value="Electron Transport, Fmn-binding Protein, Chain A"/>
    <property type="match status" value="1"/>
</dbReference>
<evidence type="ECO:0000313" key="4">
    <source>
        <dbReference type="EMBL" id="MBB0230237.1"/>
    </source>
</evidence>
<dbReference type="PANTHER" id="PTHR35176:SF4">
    <property type="entry name" value="PYRIDOXAMINE 5'-PHOSPHATE OXIDASE-RELATED FMN-BINDING"/>
    <property type="match status" value="1"/>
</dbReference>
<protein>
    <recommendedName>
        <fullName evidence="3">Pyridoxamine 5'-phosphate oxidase N-terminal domain-containing protein</fullName>
    </recommendedName>
</protein>
<evidence type="ECO:0000256" key="1">
    <source>
        <dbReference type="ARBA" id="ARBA00023002"/>
    </source>
</evidence>
<organism evidence="4 5">
    <name type="scientific">Streptomyces calidiresistens</name>
    <dbReference type="NCBI Taxonomy" id="1485586"/>
    <lineage>
        <taxon>Bacteria</taxon>
        <taxon>Bacillati</taxon>
        <taxon>Actinomycetota</taxon>
        <taxon>Actinomycetes</taxon>
        <taxon>Kitasatosporales</taxon>
        <taxon>Streptomycetaceae</taxon>
        <taxon>Streptomyces</taxon>
    </lineage>
</organism>
<reference evidence="5" key="1">
    <citation type="submission" date="2019-10" db="EMBL/GenBank/DDBJ databases">
        <title>Streptomyces sp. nov., a novel actinobacterium isolated from alkaline environment.</title>
        <authorList>
            <person name="Golinska P."/>
        </authorList>
    </citation>
    <scope>NUCLEOTIDE SEQUENCE [LARGE SCALE GENOMIC DNA]</scope>
    <source>
        <strain evidence="5">DSM 42108</strain>
    </source>
</reference>
<dbReference type="SUPFAM" id="SSF50475">
    <property type="entry name" value="FMN-binding split barrel"/>
    <property type="match status" value="1"/>
</dbReference>
<dbReference type="AlphaFoldDB" id="A0A7W3T3G2"/>
<feature type="region of interest" description="Disordered" evidence="2">
    <location>
        <begin position="132"/>
        <end position="152"/>
    </location>
</feature>
<evidence type="ECO:0000256" key="2">
    <source>
        <dbReference type="SAM" id="MobiDB-lite"/>
    </source>
</evidence>
<dbReference type="InterPro" id="IPR052019">
    <property type="entry name" value="F420H2_bilvrd_red/Heme_oxyg"/>
</dbReference>
<feature type="domain" description="Pyridoxamine 5'-phosphate oxidase N-terminal" evidence="3">
    <location>
        <begin position="27"/>
        <end position="113"/>
    </location>
</feature>
<dbReference type="GO" id="GO:0016627">
    <property type="term" value="F:oxidoreductase activity, acting on the CH-CH group of donors"/>
    <property type="evidence" value="ECO:0007669"/>
    <property type="project" value="TreeGrafter"/>
</dbReference>
<comment type="caution">
    <text evidence="4">The sequence shown here is derived from an EMBL/GenBank/DDBJ whole genome shotgun (WGS) entry which is preliminary data.</text>
</comment>
<dbReference type="PANTHER" id="PTHR35176">
    <property type="entry name" value="HEME OXYGENASE HI_0854-RELATED"/>
    <property type="match status" value="1"/>
</dbReference>
<dbReference type="Proteomes" id="UP000530234">
    <property type="component" value="Unassembled WGS sequence"/>
</dbReference>
<dbReference type="EMBL" id="VKHS01000245">
    <property type="protein sequence ID" value="MBB0230237.1"/>
    <property type="molecule type" value="Genomic_DNA"/>
</dbReference>
<dbReference type="RefSeq" id="WP_182663498.1">
    <property type="nucleotide sequence ID" value="NZ_VKHS01000245.1"/>
</dbReference>